<evidence type="ECO:0000256" key="1">
    <source>
        <dbReference type="ARBA" id="ARBA00006484"/>
    </source>
</evidence>
<dbReference type="FunCoup" id="A0A3N0VIS5">
    <property type="interactions" value="342"/>
</dbReference>
<evidence type="ECO:0000256" key="3">
    <source>
        <dbReference type="RuleBase" id="RU000363"/>
    </source>
</evidence>
<dbReference type="Proteomes" id="UP000282106">
    <property type="component" value="Unassembled WGS sequence"/>
</dbReference>
<evidence type="ECO:0000313" key="5">
    <source>
        <dbReference type="EMBL" id="ROH92118.1"/>
    </source>
</evidence>
<accession>A0A3N0VIS5</accession>
<dbReference type="InterPro" id="IPR057326">
    <property type="entry name" value="KR_dom"/>
</dbReference>
<dbReference type="SUPFAM" id="SSF51735">
    <property type="entry name" value="NAD(P)-binding Rossmann-fold domains"/>
    <property type="match status" value="1"/>
</dbReference>
<dbReference type="SMART" id="SM00822">
    <property type="entry name" value="PKS_KR"/>
    <property type="match status" value="1"/>
</dbReference>
<proteinExistence type="inferred from homology"/>
<protein>
    <submittedName>
        <fullName evidence="5">SDR family oxidoreductase</fullName>
    </submittedName>
</protein>
<gene>
    <name evidence="5" type="ORF">ED208_07045</name>
</gene>
<keyword evidence="2" id="KW-0560">Oxidoreductase</keyword>
<comment type="caution">
    <text evidence="5">The sequence shown here is derived from an EMBL/GenBank/DDBJ whole genome shotgun (WGS) entry which is preliminary data.</text>
</comment>
<dbReference type="Pfam" id="PF00106">
    <property type="entry name" value="adh_short"/>
    <property type="match status" value="1"/>
</dbReference>
<dbReference type="EMBL" id="RJVO01000002">
    <property type="protein sequence ID" value="ROH92118.1"/>
    <property type="molecule type" value="Genomic_DNA"/>
</dbReference>
<evidence type="ECO:0000259" key="4">
    <source>
        <dbReference type="SMART" id="SM00822"/>
    </source>
</evidence>
<dbReference type="PROSITE" id="PS00061">
    <property type="entry name" value="ADH_SHORT"/>
    <property type="match status" value="1"/>
</dbReference>
<dbReference type="InterPro" id="IPR036291">
    <property type="entry name" value="NAD(P)-bd_dom_sf"/>
</dbReference>
<dbReference type="PRINTS" id="PR00080">
    <property type="entry name" value="SDRFAMILY"/>
</dbReference>
<evidence type="ECO:0000313" key="6">
    <source>
        <dbReference type="Proteomes" id="UP000282106"/>
    </source>
</evidence>
<feature type="domain" description="Ketoreductase" evidence="4">
    <location>
        <begin position="3"/>
        <end position="191"/>
    </location>
</feature>
<dbReference type="InterPro" id="IPR002347">
    <property type="entry name" value="SDR_fam"/>
</dbReference>
<keyword evidence="6" id="KW-1185">Reference proteome</keyword>
<dbReference type="PANTHER" id="PTHR43976">
    <property type="entry name" value="SHORT CHAIN DEHYDROGENASE"/>
    <property type="match status" value="1"/>
</dbReference>
<sequence>MSKTILVVGASSGLGRACAQALAEAGHRVYAASRRPPRDLAGCKPLALDVDREDSVQAAITWLLAAEPRIDVLINCAGFGIAGAIEDSSSAEAQAQFETNFFGAVRVTRALLPQFRAQAGGLIVQVGSLVTQLPVPFQAYYCASKAALESWAEALRFELAPFGIAVVCIEPGNFATGFTAQRRRVQGWTASSPYAARCEASVGWMEEDERKGLDPRRFVGQVLKLVEHPRPVFRHLAIAPIERLALWLRALLPQRWYERLFRRLFHAH</sequence>
<dbReference type="CDD" id="cd05374">
    <property type="entry name" value="17beta-HSD-like_SDR_c"/>
    <property type="match status" value="1"/>
</dbReference>
<dbReference type="RefSeq" id="WP_123211161.1">
    <property type="nucleotide sequence ID" value="NZ_RJVO01000002.1"/>
</dbReference>
<name>A0A3N0VIS5_9GAMM</name>
<dbReference type="InterPro" id="IPR020904">
    <property type="entry name" value="Sc_DH/Rdtase_CS"/>
</dbReference>
<organism evidence="5 6">
    <name type="scientific">Stagnimonas aquatica</name>
    <dbReference type="NCBI Taxonomy" id="2689987"/>
    <lineage>
        <taxon>Bacteria</taxon>
        <taxon>Pseudomonadati</taxon>
        <taxon>Pseudomonadota</taxon>
        <taxon>Gammaproteobacteria</taxon>
        <taxon>Nevskiales</taxon>
        <taxon>Nevskiaceae</taxon>
        <taxon>Stagnimonas</taxon>
    </lineage>
</organism>
<dbReference type="AlphaFoldDB" id="A0A3N0VIS5"/>
<comment type="similarity">
    <text evidence="1 3">Belongs to the short-chain dehydrogenases/reductases (SDR) family.</text>
</comment>
<dbReference type="PRINTS" id="PR00081">
    <property type="entry name" value="GDHRDH"/>
</dbReference>
<evidence type="ECO:0000256" key="2">
    <source>
        <dbReference type="ARBA" id="ARBA00023002"/>
    </source>
</evidence>
<reference evidence="5 6" key="1">
    <citation type="submission" date="2018-10" db="EMBL/GenBank/DDBJ databases">
        <authorList>
            <person name="Chen W.-M."/>
        </authorList>
    </citation>
    <scope>NUCLEOTIDE SEQUENCE [LARGE SCALE GENOMIC DNA]</scope>
    <source>
        <strain evidence="5 6">THS-13</strain>
    </source>
</reference>
<dbReference type="Gene3D" id="3.40.50.720">
    <property type="entry name" value="NAD(P)-binding Rossmann-like Domain"/>
    <property type="match status" value="1"/>
</dbReference>
<dbReference type="PANTHER" id="PTHR43976:SF16">
    <property type="entry name" value="SHORT-CHAIN DEHYDROGENASE_REDUCTASE FAMILY PROTEIN"/>
    <property type="match status" value="1"/>
</dbReference>
<dbReference type="InParanoid" id="A0A3N0VIS5"/>
<dbReference type="GO" id="GO:0016491">
    <property type="term" value="F:oxidoreductase activity"/>
    <property type="evidence" value="ECO:0007669"/>
    <property type="project" value="UniProtKB-KW"/>
</dbReference>
<dbReference type="InterPro" id="IPR051911">
    <property type="entry name" value="SDR_oxidoreductase"/>
</dbReference>